<sequence>MKTEKRIILFLIAILCGLSFVSCFKEDFSTNPNDRLSFSTDSVKFDTIFTQKGTATYSFRVYNHNSKALNISSVRLTNGNTGFYINVDGQPGPDLQNIEILGKDSLTVFVKANVDPTGQDTPMKIEDAIIFTTNGIDQKIILEAYGQDAILLRGDTIKVDTEFSSTKPYLIYDSLIIAPDVTLTLKAGTRLHFHNKAELRVKGRLNAEGSVSQPVIFRGDRLDNLFPTLPYDFLAGQWGGIHFYKDSYDNHLNHVSMRGSSYGMVIDSSDVSKLKLELSNSVIHNSAGNLFSSTDSQINAWNCQFSNAGNAVLKISGGKAEFTHCTIVNYYRLDIIHSPILTLDKYASTLGDKALNISFKNCIISGSYTLIQPTDLLGFNIHFYNCLFTLGGSDDENFLNCIWEGDPKFYATGDDYIFDYRLSSDQSSAIKAGNPEYLNDQLRTDMLGTLRPKGENPDIGAYQFVPENAEQENL</sequence>
<dbReference type="Proteomes" id="UP000594042">
    <property type="component" value="Chromosome"/>
</dbReference>
<dbReference type="PROSITE" id="PS51257">
    <property type="entry name" value="PROKAR_LIPOPROTEIN"/>
    <property type="match status" value="1"/>
</dbReference>
<evidence type="ECO:0000313" key="2">
    <source>
        <dbReference type="Proteomes" id="UP000594042"/>
    </source>
</evidence>
<evidence type="ECO:0008006" key="3">
    <source>
        <dbReference type="Google" id="ProtNLM"/>
    </source>
</evidence>
<reference evidence="2" key="1">
    <citation type="submission" date="2020-07" db="EMBL/GenBank/DDBJ databases">
        <title>Complete genome sequencing of Coprobacter sp. strain 2CBH44.</title>
        <authorList>
            <person name="Sakamoto M."/>
            <person name="Murakami T."/>
            <person name="Mori H."/>
        </authorList>
    </citation>
    <scope>NUCLEOTIDE SEQUENCE [LARGE SCALE GENOMIC DNA]</scope>
    <source>
        <strain evidence="2">2CBH44</strain>
    </source>
</reference>
<proteinExistence type="predicted"/>
<dbReference type="NCBIfam" id="NF041518">
    <property type="entry name" value="choice_anch_Q"/>
    <property type="match status" value="1"/>
</dbReference>
<organism evidence="1 2">
    <name type="scientific">Coprobacter secundus subsp. similis</name>
    <dbReference type="NCBI Taxonomy" id="2751153"/>
    <lineage>
        <taxon>Bacteria</taxon>
        <taxon>Pseudomonadati</taxon>
        <taxon>Bacteroidota</taxon>
        <taxon>Bacteroidia</taxon>
        <taxon>Bacteroidales</taxon>
        <taxon>Barnesiellaceae</taxon>
        <taxon>Coprobacter</taxon>
    </lineage>
</organism>
<dbReference type="RefSeq" id="WP_021929585.1">
    <property type="nucleotide sequence ID" value="NZ_AP023322.1"/>
</dbReference>
<accession>A0A7G1I0U1</accession>
<dbReference type="InterPro" id="IPR011050">
    <property type="entry name" value="Pectin_lyase_fold/virulence"/>
</dbReference>
<dbReference type="AlphaFoldDB" id="A0A7G1I0U1"/>
<dbReference type="Gene3D" id="2.160.20.10">
    <property type="entry name" value="Single-stranded right-handed beta-helix, Pectin lyase-like"/>
    <property type="match status" value="1"/>
</dbReference>
<gene>
    <name evidence="1" type="ORF">Cop2CBH44_26440</name>
</gene>
<dbReference type="KEGG" id="copr:Cop2CBH44_26440"/>
<evidence type="ECO:0000313" key="1">
    <source>
        <dbReference type="EMBL" id="BCI64291.1"/>
    </source>
</evidence>
<keyword evidence="2" id="KW-1185">Reference proteome</keyword>
<dbReference type="InterPro" id="IPR012334">
    <property type="entry name" value="Pectin_lyas_fold"/>
</dbReference>
<name>A0A7G1I0U1_9BACT</name>
<protein>
    <recommendedName>
        <fullName evidence="3">Right handed beta helix domain-containing protein</fullName>
    </recommendedName>
</protein>
<dbReference type="EMBL" id="AP023322">
    <property type="protein sequence ID" value="BCI64291.1"/>
    <property type="molecule type" value="Genomic_DNA"/>
</dbReference>
<dbReference type="SUPFAM" id="SSF51126">
    <property type="entry name" value="Pectin lyase-like"/>
    <property type="match status" value="1"/>
</dbReference>
<dbReference type="InterPro" id="IPR059226">
    <property type="entry name" value="Choice_anch_Q_dom"/>
</dbReference>